<dbReference type="EMBL" id="BSYK01000001">
    <property type="protein sequence ID" value="GMG74239.1"/>
    <property type="molecule type" value="Genomic_DNA"/>
</dbReference>
<name>A0AAX6BKK4_PRIMG</name>
<comment type="caution">
    <text evidence="1">The sequence shown here is derived from an EMBL/GenBank/DDBJ whole genome shotgun (WGS) entry which is preliminary data.</text>
</comment>
<organism evidence="1 2">
    <name type="scientific">Priestia megaterium</name>
    <name type="common">Bacillus megaterium</name>
    <dbReference type="NCBI Taxonomy" id="1404"/>
    <lineage>
        <taxon>Bacteria</taxon>
        <taxon>Bacillati</taxon>
        <taxon>Bacillota</taxon>
        <taxon>Bacilli</taxon>
        <taxon>Bacillales</taxon>
        <taxon>Bacillaceae</taxon>
        <taxon>Priestia</taxon>
    </lineage>
</organism>
<dbReference type="AlphaFoldDB" id="A0AAX6BKK4"/>
<sequence length="54" mass="6139">MLSNQLLEATKYMKTTFTMPIKKNPNEVDSPSRISIHRSDLSSTKLLSSQPIFL</sequence>
<gene>
    <name evidence="1" type="ORF">ShirakiTB12_27070</name>
</gene>
<dbReference type="Proteomes" id="UP001165240">
    <property type="component" value="Unassembled WGS sequence"/>
</dbReference>
<evidence type="ECO:0000313" key="1">
    <source>
        <dbReference type="EMBL" id="GMG74239.1"/>
    </source>
</evidence>
<evidence type="ECO:0000313" key="2">
    <source>
        <dbReference type="Proteomes" id="UP001165240"/>
    </source>
</evidence>
<proteinExistence type="predicted"/>
<protein>
    <submittedName>
        <fullName evidence="1">Uncharacterized protein</fullName>
    </submittedName>
</protein>
<accession>A0AAX6BKK4</accession>
<reference evidence="1" key="1">
    <citation type="journal article" date="2024" name="Appl Microbiol">
        <title>Effect of kuratsuki Bacillus and Priestia on Taste of Sake.</title>
        <authorList>
            <person name="Kobayashi K."/>
            <person name="Nishida H."/>
        </authorList>
    </citation>
    <scope>NUCLEOTIDE SEQUENCE</scope>
    <source>
        <strain evidence="1">B-12</strain>
    </source>
</reference>